<dbReference type="Gene3D" id="1.20.1740.10">
    <property type="entry name" value="Amino acid/polyamine transporter I"/>
    <property type="match status" value="2"/>
</dbReference>
<feature type="transmembrane region" description="Helical" evidence="6">
    <location>
        <begin position="156"/>
        <end position="176"/>
    </location>
</feature>
<evidence type="ECO:0000256" key="6">
    <source>
        <dbReference type="SAM" id="Phobius"/>
    </source>
</evidence>
<keyword evidence="5 6" id="KW-0472">Membrane</keyword>
<reference evidence="7 8" key="1">
    <citation type="journal article" date="2008" name="PLoS Genet.">
        <title>Genomic islands in the pathogenic filamentous fungus Aspergillus fumigatus.</title>
        <authorList>
            <person name="Fedorova N.D."/>
            <person name="Khaldi N."/>
            <person name="Joardar V.S."/>
            <person name="Maiti R."/>
            <person name="Amedeo P."/>
            <person name="Anderson M.J."/>
            <person name="Crabtree J."/>
            <person name="Silva J.C."/>
            <person name="Badger J.H."/>
            <person name="Albarraq A."/>
            <person name="Angiuoli S."/>
            <person name="Bussey H."/>
            <person name="Bowyer P."/>
            <person name="Cotty P.J."/>
            <person name="Dyer P.S."/>
            <person name="Egan A."/>
            <person name="Galens K."/>
            <person name="Fraser-Liggett C.M."/>
            <person name="Haas B.J."/>
            <person name="Inman J.M."/>
            <person name="Kent R."/>
            <person name="Lemieux S."/>
            <person name="Malavazi I."/>
            <person name="Orvis J."/>
            <person name="Roemer T."/>
            <person name="Ronning C.M."/>
            <person name="Sundaram J.P."/>
            <person name="Sutton G."/>
            <person name="Turner G."/>
            <person name="Venter J.C."/>
            <person name="White O.R."/>
            <person name="Whitty B.R."/>
            <person name="Youngman P."/>
            <person name="Wolfe K.H."/>
            <person name="Goldman G.H."/>
            <person name="Wortman J.R."/>
            <person name="Jiang B."/>
            <person name="Denning D.W."/>
            <person name="Nierman W.C."/>
        </authorList>
    </citation>
    <scope>NUCLEOTIDE SEQUENCE [LARGE SCALE GENOMIC DNA]</scope>
    <source>
        <strain evidence="8">CBS 144.89 / FGSC A1163 / CEA10</strain>
    </source>
</reference>
<feature type="transmembrane region" description="Helical" evidence="6">
    <location>
        <begin position="507"/>
        <end position="526"/>
    </location>
</feature>
<dbReference type="OrthoDB" id="4476201at2759"/>
<dbReference type="VEuPathDB" id="FungiDB:AFUB_084430"/>
<evidence type="ECO:0000256" key="2">
    <source>
        <dbReference type="ARBA" id="ARBA00022448"/>
    </source>
</evidence>
<dbReference type="PIRSF" id="PIRSF006060">
    <property type="entry name" value="AA_transporter"/>
    <property type="match status" value="1"/>
</dbReference>
<proteinExistence type="predicted"/>
<keyword evidence="8" id="KW-1185">Reference proteome</keyword>
<dbReference type="InterPro" id="IPR002293">
    <property type="entry name" value="AA/rel_permease1"/>
</dbReference>
<keyword evidence="2" id="KW-0813">Transport</keyword>
<feature type="transmembrane region" description="Helical" evidence="6">
    <location>
        <begin position="52"/>
        <end position="74"/>
    </location>
</feature>
<comment type="subcellular location">
    <subcellularLocation>
        <location evidence="1">Membrane</location>
        <topology evidence="1">Multi-pass membrane protein</topology>
    </subcellularLocation>
</comment>
<evidence type="ECO:0000256" key="4">
    <source>
        <dbReference type="ARBA" id="ARBA00022989"/>
    </source>
</evidence>
<protein>
    <submittedName>
        <fullName evidence="7">GABA permease GabA</fullName>
    </submittedName>
</protein>
<dbReference type="Pfam" id="PF13520">
    <property type="entry name" value="AA_permease_2"/>
    <property type="match status" value="2"/>
</dbReference>
<feature type="transmembrane region" description="Helical" evidence="6">
    <location>
        <begin position="188"/>
        <end position="206"/>
    </location>
</feature>
<evidence type="ECO:0000313" key="8">
    <source>
        <dbReference type="Proteomes" id="UP000001699"/>
    </source>
</evidence>
<dbReference type="HOGENOM" id="CLU_004495_2_3_1"/>
<name>B0YAE9_ASPFC</name>
<dbReference type="PANTHER" id="PTHR45649:SF14">
    <property type="entry name" value="GABA PERMEASE"/>
    <property type="match status" value="1"/>
</dbReference>
<feature type="transmembrane region" description="Helical" evidence="6">
    <location>
        <begin position="112"/>
        <end position="135"/>
    </location>
</feature>
<dbReference type="GO" id="GO:0022857">
    <property type="term" value="F:transmembrane transporter activity"/>
    <property type="evidence" value="ECO:0007669"/>
    <property type="project" value="InterPro"/>
</dbReference>
<feature type="transmembrane region" description="Helical" evidence="6">
    <location>
        <begin position="469"/>
        <end position="495"/>
    </location>
</feature>
<gene>
    <name evidence="7" type="ORF">AFUB_084430</name>
</gene>
<dbReference type="GO" id="GO:0006865">
    <property type="term" value="P:amino acid transport"/>
    <property type="evidence" value="ECO:0007669"/>
    <property type="project" value="InterPro"/>
</dbReference>
<dbReference type="PhylomeDB" id="B0YAE9"/>
<dbReference type="InterPro" id="IPR004840">
    <property type="entry name" value="Amino_acid_permease_CS"/>
</dbReference>
<dbReference type="AlphaFoldDB" id="B0YAE9"/>
<dbReference type="EMBL" id="DS499600">
    <property type="protein sequence ID" value="EDP48992.1"/>
    <property type="molecule type" value="Genomic_DNA"/>
</dbReference>
<organism evidence="7 8">
    <name type="scientific">Aspergillus fumigatus (strain CBS 144.89 / FGSC A1163 / CEA10)</name>
    <name type="common">Neosartorya fumigata</name>
    <dbReference type="NCBI Taxonomy" id="451804"/>
    <lineage>
        <taxon>Eukaryota</taxon>
        <taxon>Fungi</taxon>
        <taxon>Dikarya</taxon>
        <taxon>Ascomycota</taxon>
        <taxon>Pezizomycotina</taxon>
        <taxon>Eurotiomycetes</taxon>
        <taxon>Eurotiomycetidae</taxon>
        <taxon>Eurotiales</taxon>
        <taxon>Aspergillaceae</taxon>
        <taxon>Aspergillus</taxon>
        <taxon>Aspergillus subgen. Fumigati</taxon>
    </lineage>
</organism>
<dbReference type="PROSITE" id="PS00218">
    <property type="entry name" value="AMINO_ACID_PERMEASE_1"/>
    <property type="match status" value="1"/>
</dbReference>
<accession>B0YAE9</accession>
<keyword evidence="3 6" id="KW-0812">Transmembrane</keyword>
<evidence type="ECO:0000256" key="1">
    <source>
        <dbReference type="ARBA" id="ARBA00004141"/>
    </source>
</evidence>
<feature type="transmembrane region" description="Helical" evidence="6">
    <location>
        <begin position="409"/>
        <end position="429"/>
    </location>
</feature>
<evidence type="ECO:0000313" key="7">
    <source>
        <dbReference type="EMBL" id="EDP48992.1"/>
    </source>
</evidence>
<evidence type="ECO:0000256" key="5">
    <source>
        <dbReference type="ARBA" id="ARBA00023136"/>
    </source>
</evidence>
<dbReference type="PANTHER" id="PTHR45649">
    <property type="entry name" value="AMINO-ACID PERMEASE BAT1"/>
    <property type="match status" value="1"/>
</dbReference>
<feature type="transmembrane region" description="Helical" evidence="6">
    <location>
        <begin position="20"/>
        <end position="40"/>
    </location>
</feature>
<keyword evidence="4 6" id="KW-1133">Transmembrane helix</keyword>
<dbReference type="Proteomes" id="UP000001699">
    <property type="component" value="Unassembled WGS sequence"/>
</dbReference>
<feature type="transmembrane region" description="Helical" evidence="6">
    <location>
        <begin position="435"/>
        <end position="457"/>
    </location>
</feature>
<dbReference type="GO" id="GO:0016020">
    <property type="term" value="C:membrane"/>
    <property type="evidence" value="ECO:0007669"/>
    <property type="project" value="UniProtKB-SubCell"/>
</dbReference>
<evidence type="ECO:0000256" key="3">
    <source>
        <dbReference type="ARBA" id="ARBA00022692"/>
    </source>
</evidence>
<feature type="transmembrane region" description="Helical" evidence="6">
    <location>
        <begin position="86"/>
        <end position="106"/>
    </location>
</feature>
<sequence length="557" mass="60842">MSSESGSSSGAQLAKNFSRISLLGLAFITLNSWTAFSSALPLSLTSGGPTSIIWGLLTAGVCTLCIAASLAEFLSAYPTAAGRYRWVAGNDLCSMNVLLTEAPVSWDDYERVLSWFTAWANVAAWICLCATASLFGSQLVTNTVILVHPDFNFLRWHVFLIYVGFNLIAFLVNAFWNSILSALNRAALIWSLCGFSIIFVTVLACASPNYNSARHVAVGANEPLCSRVSSIRLDLIVGDQGPMAWLGSWGTLPLLFTLKTDPQPSAAPRWTMPCRSSKKLWPSELDILTNRLGPGRSCTHDRGNSHANRGWTAHHGRMRGNWPRHQLDLYCCPPTPLSPLVLGLSFKFFLMQPTVKLGRFACYCTDKSPESAYQQLLRVKSCTNCSCRDSGLPFSPIWTTVHARLKTPVNALVLNAAAVFCCGCIFLGSSSAFNALSAAAVICFDISYCLPILIHCLRGRKLLPARPWILHPAIGWIVNLVSIAYISFTTVLFMFPPARPVTGSTMNYAIAATGVFALLSAIYWFVRGRKHFMQVLVTAEMAIPEARPSSCPIKSDV</sequence>